<evidence type="ECO:0000313" key="3">
    <source>
        <dbReference type="Proteomes" id="UP001157186"/>
    </source>
</evidence>
<dbReference type="SUPFAM" id="SSF55729">
    <property type="entry name" value="Acyl-CoA N-acyltransferases (Nat)"/>
    <property type="match status" value="1"/>
</dbReference>
<dbReference type="Pfam" id="PF13673">
    <property type="entry name" value="Acetyltransf_10"/>
    <property type="match status" value="1"/>
</dbReference>
<comment type="caution">
    <text evidence="2">The sequence shown here is derived from an EMBL/GenBank/DDBJ whole genome shotgun (WGS) entry which is preliminary data.</text>
</comment>
<dbReference type="RefSeq" id="WP_284244436.1">
    <property type="nucleotide sequence ID" value="NZ_BSST01000001.1"/>
</dbReference>
<dbReference type="PANTHER" id="PTHR43451:SF1">
    <property type="entry name" value="ACETYLTRANSFERASE"/>
    <property type="match status" value="1"/>
</dbReference>
<dbReference type="Proteomes" id="UP001157186">
    <property type="component" value="Unassembled WGS sequence"/>
</dbReference>
<organism evidence="2 3">
    <name type="scientific">Thalassotalea insulae</name>
    <dbReference type="NCBI Taxonomy" id="2056778"/>
    <lineage>
        <taxon>Bacteria</taxon>
        <taxon>Pseudomonadati</taxon>
        <taxon>Pseudomonadota</taxon>
        <taxon>Gammaproteobacteria</taxon>
        <taxon>Alteromonadales</taxon>
        <taxon>Colwelliaceae</taxon>
        <taxon>Thalassotalea</taxon>
    </lineage>
</organism>
<evidence type="ECO:0000259" key="1">
    <source>
        <dbReference type="PROSITE" id="PS51186"/>
    </source>
</evidence>
<gene>
    <name evidence="2" type="ORF">tinsulaeT_18940</name>
</gene>
<reference evidence="2 3" key="1">
    <citation type="submission" date="2023-03" db="EMBL/GenBank/DDBJ databases">
        <title>Draft genome sequence of Thalassotalea insulae KCTC 62186T.</title>
        <authorList>
            <person name="Sawabe T."/>
        </authorList>
    </citation>
    <scope>NUCLEOTIDE SEQUENCE [LARGE SCALE GENOMIC DNA]</scope>
    <source>
        <strain evidence="2 3">KCTC 62186</strain>
    </source>
</reference>
<evidence type="ECO:0000313" key="2">
    <source>
        <dbReference type="EMBL" id="GLX78554.1"/>
    </source>
</evidence>
<dbReference type="PROSITE" id="PS51186">
    <property type="entry name" value="GNAT"/>
    <property type="match status" value="1"/>
</dbReference>
<dbReference type="EMBL" id="BSST01000001">
    <property type="protein sequence ID" value="GLX78554.1"/>
    <property type="molecule type" value="Genomic_DNA"/>
</dbReference>
<feature type="domain" description="N-acetyltransferase" evidence="1">
    <location>
        <begin position="1"/>
        <end position="154"/>
    </location>
</feature>
<dbReference type="CDD" id="cd04301">
    <property type="entry name" value="NAT_SF"/>
    <property type="match status" value="1"/>
</dbReference>
<dbReference type="InterPro" id="IPR052564">
    <property type="entry name" value="N-acetyltrans/Recomb-assoc"/>
</dbReference>
<sequence length="159" mass="17712">MKITNYSSAYAKAIAELFYQAVHAIDASVYSEQQKQAWAPAPIDYQKWQQRLAIKQPLVALIDNQVAGFIELDPDGHIDCTYVLPKFQGRGVASTLIKYLLSKAQSLGLTELYVEASIIAKPVFEKLGFVVEQENSVVRNNTLLTNYSMRLMLPATANA</sequence>
<keyword evidence="3" id="KW-1185">Reference proteome</keyword>
<accession>A0ABQ6GSH1</accession>
<protein>
    <submittedName>
        <fullName evidence="2">Acetyltransferase</fullName>
    </submittedName>
</protein>
<dbReference type="InterPro" id="IPR016181">
    <property type="entry name" value="Acyl_CoA_acyltransferase"/>
</dbReference>
<name>A0ABQ6GSH1_9GAMM</name>
<dbReference type="Gene3D" id="3.40.630.30">
    <property type="match status" value="1"/>
</dbReference>
<dbReference type="InterPro" id="IPR000182">
    <property type="entry name" value="GNAT_dom"/>
</dbReference>
<dbReference type="PANTHER" id="PTHR43451">
    <property type="entry name" value="ACETYLTRANSFERASE (GNAT) FAMILY PROTEIN"/>
    <property type="match status" value="1"/>
</dbReference>
<proteinExistence type="predicted"/>